<evidence type="ECO:0000313" key="4">
    <source>
        <dbReference type="EMBL" id="PHT41351.1"/>
    </source>
</evidence>
<dbReference type="InterPro" id="IPR001404">
    <property type="entry name" value="Hsp90_fam"/>
</dbReference>
<reference evidence="4 5" key="1">
    <citation type="journal article" date="2017" name="Genome Biol.">
        <title>New reference genome sequences of hot pepper reveal the massive evolution of plant disease-resistance genes by retroduplication.</title>
        <authorList>
            <person name="Kim S."/>
            <person name="Park J."/>
            <person name="Yeom S.I."/>
            <person name="Kim Y.M."/>
            <person name="Seo E."/>
            <person name="Kim K.T."/>
            <person name="Kim M.S."/>
            <person name="Lee J.M."/>
            <person name="Cheong K."/>
            <person name="Shin H.S."/>
            <person name="Kim S.B."/>
            <person name="Han K."/>
            <person name="Lee J."/>
            <person name="Park M."/>
            <person name="Lee H.A."/>
            <person name="Lee H.Y."/>
            <person name="Lee Y."/>
            <person name="Oh S."/>
            <person name="Lee J.H."/>
            <person name="Choi E."/>
            <person name="Choi E."/>
            <person name="Lee S.E."/>
            <person name="Jeon J."/>
            <person name="Kim H."/>
            <person name="Choi G."/>
            <person name="Song H."/>
            <person name="Lee J."/>
            <person name="Lee S.C."/>
            <person name="Kwon J.K."/>
            <person name="Lee H.Y."/>
            <person name="Koo N."/>
            <person name="Hong Y."/>
            <person name="Kim R.W."/>
            <person name="Kang W.H."/>
            <person name="Huh J.H."/>
            <person name="Kang B.C."/>
            <person name="Yang T.J."/>
            <person name="Lee Y.H."/>
            <person name="Bennetzen J.L."/>
            <person name="Choi D."/>
        </authorList>
    </citation>
    <scope>NUCLEOTIDE SEQUENCE [LARGE SCALE GENOMIC DNA]</scope>
    <source>
        <strain evidence="5">cv. PBC81</strain>
    </source>
</reference>
<accession>A0A2G2W7Z0</accession>
<keyword evidence="2" id="KW-0143">Chaperone</keyword>
<reference evidence="5" key="2">
    <citation type="journal article" date="2017" name="J. Anim. Genet.">
        <title>Multiple reference genome sequences of hot pepper reveal the massive evolution of plant disease resistance genes by retroduplication.</title>
        <authorList>
            <person name="Kim S."/>
            <person name="Park J."/>
            <person name="Yeom S.-I."/>
            <person name="Kim Y.-M."/>
            <person name="Seo E."/>
            <person name="Kim K.-T."/>
            <person name="Kim M.-S."/>
            <person name="Lee J.M."/>
            <person name="Cheong K."/>
            <person name="Shin H.-S."/>
            <person name="Kim S.-B."/>
            <person name="Han K."/>
            <person name="Lee J."/>
            <person name="Park M."/>
            <person name="Lee H.-A."/>
            <person name="Lee H.-Y."/>
            <person name="Lee Y."/>
            <person name="Oh S."/>
            <person name="Lee J.H."/>
            <person name="Choi E."/>
            <person name="Choi E."/>
            <person name="Lee S.E."/>
            <person name="Jeon J."/>
            <person name="Kim H."/>
            <person name="Choi G."/>
            <person name="Song H."/>
            <person name="Lee J."/>
            <person name="Lee S.-C."/>
            <person name="Kwon J.-K."/>
            <person name="Lee H.-Y."/>
            <person name="Koo N."/>
            <person name="Hong Y."/>
            <person name="Kim R.W."/>
            <person name="Kang W.-H."/>
            <person name="Huh J.H."/>
            <person name="Kang B.-C."/>
            <person name="Yang T.-J."/>
            <person name="Lee Y.-H."/>
            <person name="Bennetzen J.L."/>
            <person name="Choi D."/>
        </authorList>
    </citation>
    <scope>NUCLEOTIDE SEQUENCE [LARGE SCALE GENOMIC DNA]</scope>
    <source>
        <strain evidence="5">cv. PBC81</strain>
    </source>
</reference>
<dbReference type="GO" id="GO:0140662">
    <property type="term" value="F:ATP-dependent protein folding chaperone"/>
    <property type="evidence" value="ECO:0007669"/>
    <property type="project" value="InterPro"/>
</dbReference>
<dbReference type="Gene3D" id="3.30.230.80">
    <property type="match status" value="1"/>
</dbReference>
<sequence length="716" mass="81943">MLAHMGVPREQVGYPDTRQDKDCSSCELRGKNVIPYTHMNVVAILPSVEVHESSFCDTLDIVRSHKDQTLVVGTQALVDPLDDKIDSPLGNDLRPSGARTYNLTKVPLPSDESIHTLVDPCEKQGKSTLVCELPTTSEGEQNDQSGVDDLDLLEYLENPSCDYLCEDDFNCAPLASRDGLYVCEDNSCEREDDMCLEMPSTSSLCVSYVGHIPSGNFETSSKCMHRNPLFEVDLWNTFLNPLLVHDIFNSDKEGLLNFEDDTLGESESGRDLSHWLRLLFDPGLDSRSNHFQEGKDNTSQMATLIFEDMIGGHHLKAQDLVTPRAQEYARMTRFEHKQGHVWKIAWRIEDLRTHGFGQHLMGHDWVIFIKEEATETALQSKFKGKMQMQEEGTILETSTSSSRNNQRDSLNGVKERENFPPCKYCRKINHKEDDCRFKRKKPPLQCRYCNKLGYIESVKLADKTKLENVGKGTVEIEAPKEMGRRIKLLQKLRRKLVIVGILSESEFWAIRNRLLEQTENKKPKQQMSGKEFWTKYSRAESLHSTKNIVATLAEASEGEELAVFLKLDAMLTSEARKKMNNIKLYIWRVFIMDNYKELMPEYLGFVKGVLDSHDFPLNISREMLQQNKILKVIRKNLVKKCIEMFNEIAEIKEGLKLADVFTKSLPKVIQYNQGKHEITHQNQSTSSRTEDSFGDHLSDSTIQHNNEMNKVFSTPK</sequence>
<organism evidence="4 5">
    <name type="scientific">Capsicum baccatum</name>
    <name type="common">Peruvian pepper</name>
    <dbReference type="NCBI Taxonomy" id="33114"/>
    <lineage>
        <taxon>Eukaryota</taxon>
        <taxon>Viridiplantae</taxon>
        <taxon>Streptophyta</taxon>
        <taxon>Embryophyta</taxon>
        <taxon>Tracheophyta</taxon>
        <taxon>Spermatophyta</taxon>
        <taxon>Magnoliopsida</taxon>
        <taxon>eudicotyledons</taxon>
        <taxon>Gunneridae</taxon>
        <taxon>Pentapetalae</taxon>
        <taxon>asterids</taxon>
        <taxon>lamiids</taxon>
        <taxon>Solanales</taxon>
        <taxon>Solanaceae</taxon>
        <taxon>Solanoideae</taxon>
        <taxon>Capsiceae</taxon>
        <taxon>Capsicum</taxon>
    </lineage>
</organism>
<evidence type="ECO:0000256" key="2">
    <source>
        <dbReference type="ARBA" id="ARBA00023186"/>
    </source>
</evidence>
<dbReference type="GO" id="GO:0051082">
    <property type="term" value="F:unfolded protein binding"/>
    <property type="evidence" value="ECO:0007669"/>
    <property type="project" value="InterPro"/>
</dbReference>
<name>A0A2G2W7Z0_CAPBA</name>
<dbReference type="STRING" id="33114.A0A2G2W7Z0"/>
<feature type="compositionally biased region" description="Polar residues" evidence="3">
    <location>
        <begin position="395"/>
        <end position="409"/>
    </location>
</feature>
<feature type="region of interest" description="Disordered" evidence="3">
    <location>
        <begin position="676"/>
        <end position="716"/>
    </location>
</feature>
<evidence type="ECO:0000256" key="1">
    <source>
        <dbReference type="ARBA" id="ARBA00008239"/>
    </source>
</evidence>
<feature type="compositionally biased region" description="Polar residues" evidence="3">
    <location>
        <begin position="699"/>
        <end position="716"/>
    </location>
</feature>
<comment type="similarity">
    <text evidence="1">Belongs to the heat shock protein 90 family.</text>
</comment>
<proteinExistence type="inferred from homology"/>
<dbReference type="AlphaFoldDB" id="A0A2G2W7Z0"/>
<protein>
    <submittedName>
        <fullName evidence="4">Heat shock protein 90-1</fullName>
    </submittedName>
</protein>
<dbReference type="GO" id="GO:0005524">
    <property type="term" value="F:ATP binding"/>
    <property type="evidence" value="ECO:0007669"/>
    <property type="project" value="InterPro"/>
</dbReference>
<dbReference type="Pfam" id="PF00183">
    <property type="entry name" value="HSP90"/>
    <property type="match status" value="1"/>
</dbReference>
<dbReference type="InterPro" id="IPR020568">
    <property type="entry name" value="Ribosomal_Su5_D2-typ_SF"/>
</dbReference>
<evidence type="ECO:0000313" key="5">
    <source>
        <dbReference type="Proteomes" id="UP000224567"/>
    </source>
</evidence>
<gene>
    <name evidence="4" type="ORF">CQW23_20205</name>
</gene>
<dbReference type="GO" id="GO:0016887">
    <property type="term" value="F:ATP hydrolysis activity"/>
    <property type="evidence" value="ECO:0007669"/>
    <property type="project" value="InterPro"/>
</dbReference>
<keyword evidence="4" id="KW-0346">Stress response</keyword>
<dbReference type="PANTHER" id="PTHR11528">
    <property type="entry name" value="HEAT SHOCK PROTEIN 90 FAMILY MEMBER"/>
    <property type="match status" value="1"/>
</dbReference>
<dbReference type="EMBL" id="MLFT02000008">
    <property type="protein sequence ID" value="PHT41351.1"/>
    <property type="molecule type" value="Genomic_DNA"/>
</dbReference>
<keyword evidence="5" id="KW-1185">Reference proteome</keyword>
<evidence type="ECO:0000256" key="3">
    <source>
        <dbReference type="SAM" id="MobiDB-lite"/>
    </source>
</evidence>
<feature type="region of interest" description="Disordered" evidence="3">
    <location>
        <begin position="1"/>
        <end position="21"/>
    </location>
</feature>
<comment type="caution">
    <text evidence="4">The sequence shown here is derived from an EMBL/GenBank/DDBJ whole genome shotgun (WGS) entry which is preliminary data.</text>
</comment>
<feature type="region of interest" description="Disordered" evidence="3">
    <location>
        <begin position="388"/>
        <end position="414"/>
    </location>
</feature>
<dbReference type="SUPFAM" id="SSF54211">
    <property type="entry name" value="Ribosomal protein S5 domain 2-like"/>
    <property type="match status" value="1"/>
</dbReference>
<dbReference type="OrthoDB" id="360521at2759"/>
<feature type="compositionally biased region" description="Basic and acidic residues" evidence="3">
    <location>
        <begin position="688"/>
        <end position="698"/>
    </location>
</feature>
<dbReference type="Proteomes" id="UP000224567">
    <property type="component" value="Unassembled WGS sequence"/>
</dbReference>